<keyword evidence="6" id="KW-1185">Reference proteome</keyword>
<evidence type="ECO:0000313" key="6">
    <source>
        <dbReference type="Proteomes" id="UP001190700"/>
    </source>
</evidence>
<evidence type="ECO:0000256" key="3">
    <source>
        <dbReference type="SAM" id="MobiDB-lite"/>
    </source>
</evidence>
<dbReference type="GO" id="GO:0043226">
    <property type="term" value="C:organelle"/>
    <property type="evidence" value="ECO:0007669"/>
    <property type="project" value="UniProtKB-ARBA"/>
</dbReference>
<accession>A0AAE0BD23</accession>
<dbReference type="PANTHER" id="PTHR23050">
    <property type="entry name" value="CALCIUM BINDING PROTEIN"/>
    <property type="match status" value="1"/>
</dbReference>
<keyword evidence="2" id="KW-0106">Calcium</keyword>
<evidence type="ECO:0000259" key="4">
    <source>
        <dbReference type="PROSITE" id="PS50222"/>
    </source>
</evidence>
<evidence type="ECO:0000313" key="5">
    <source>
        <dbReference type="EMBL" id="KAK3233675.1"/>
    </source>
</evidence>
<dbReference type="InterPro" id="IPR011992">
    <property type="entry name" value="EF-hand-dom_pair"/>
</dbReference>
<proteinExistence type="predicted"/>
<dbReference type="PROSITE" id="PS50222">
    <property type="entry name" value="EF_HAND_2"/>
    <property type="match status" value="4"/>
</dbReference>
<dbReference type="Gene3D" id="1.10.238.10">
    <property type="entry name" value="EF-hand"/>
    <property type="match status" value="2"/>
</dbReference>
<dbReference type="Pfam" id="PF13499">
    <property type="entry name" value="EF-hand_7"/>
    <property type="match status" value="2"/>
</dbReference>
<feature type="domain" description="EF-hand" evidence="4">
    <location>
        <begin position="26"/>
        <end position="61"/>
    </location>
</feature>
<dbReference type="InterPro" id="IPR050145">
    <property type="entry name" value="Centrin_CML-like"/>
</dbReference>
<feature type="region of interest" description="Disordered" evidence="3">
    <location>
        <begin position="1"/>
        <end position="21"/>
    </location>
</feature>
<comment type="caution">
    <text evidence="5">The sequence shown here is derived from an EMBL/GenBank/DDBJ whole genome shotgun (WGS) entry which is preliminary data.</text>
</comment>
<sequence length="191" mass="21310">MPPKKSFSNAGGQKGGKHNVSKYSKKEVLQLKAVFDLEDTDKSGEVSFSELTKSFEGSNLDGSAGTVFEKLDLDGDGTLTFMEYMKLYYPYASKKDLEIMHGWACPKGPQRPPTPEAALSEDQLAEIREIFCLYDTNGDGVLERAELVSAMVATGYDEDEIEDLFDEYDTDGSNRVEYGEFCQMVKQSFIQ</sequence>
<organism evidence="5 6">
    <name type="scientific">Cymbomonas tetramitiformis</name>
    <dbReference type="NCBI Taxonomy" id="36881"/>
    <lineage>
        <taxon>Eukaryota</taxon>
        <taxon>Viridiplantae</taxon>
        <taxon>Chlorophyta</taxon>
        <taxon>Pyramimonadophyceae</taxon>
        <taxon>Pyramimonadales</taxon>
        <taxon>Pyramimonadaceae</taxon>
        <taxon>Cymbomonas</taxon>
    </lineage>
</organism>
<reference evidence="5 6" key="1">
    <citation type="journal article" date="2015" name="Genome Biol. Evol.">
        <title>Comparative Genomics of a Bacterivorous Green Alga Reveals Evolutionary Causalities and Consequences of Phago-Mixotrophic Mode of Nutrition.</title>
        <authorList>
            <person name="Burns J.A."/>
            <person name="Paasch A."/>
            <person name="Narechania A."/>
            <person name="Kim E."/>
        </authorList>
    </citation>
    <scope>NUCLEOTIDE SEQUENCE [LARGE SCALE GENOMIC DNA]</scope>
    <source>
        <strain evidence="5 6">PLY_AMNH</strain>
    </source>
</reference>
<dbReference type="InterPro" id="IPR002048">
    <property type="entry name" value="EF_hand_dom"/>
</dbReference>
<feature type="domain" description="EF-hand" evidence="4">
    <location>
        <begin position="158"/>
        <end position="191"/>
    </location>
</feature>
<feature type="compositionally biased region" description="Polar residues" evidence="3">
    <location>
        <begin position="1"/>
        <end position="11"/>
    </location>
</feature>
<keyword evidence="1" id="KW-0677">Repeat</keyword>
<dbReference type="AlphaFoldDB" id="A0AAE0BD23"/>
<dbReference type="Proteomes" id="UP001190700">
    <property type="component" value="Unassembled WGS sequence"/>
</dbReference>
<feature type="domain" description="EF-hand" evidence="4">
    <location>
        <begin position="67"/>
        <end position="94"/>
    </location>
</feature>
<feature type="domain" description="EF-hand" evidence="4">
    <location>
        <begin position="122"/>
        <end position="157"/>
    </location>
</feature>
<dbReference type="FunFam" id="1.10.238.10:FF:000178">
    <property type="entry name" value="Calmodulin-2 A"/>
    <property type="match status" value="1"/>
</dbReference>
<name>A0AAE0BD23_9CHLO</name>
<dbReference type="SMART" id="SM00054">
    <property type="entry name" value="EFh"/>
    <property type="match status" value="4"/>
</dbReference>
<protein>
    <recommendedName>
        <fullName evidence="4">EF-hand domain-containing protein</fullName>
    </recommendedName>
</protein>
<evidence type="ECO:0000256" key="1">
    <source>
        <dbReference type="ARBA" id="ARBA00022737"/>
    </source>
</evidence>
<dbReference type="CDD" id="cd00051">
    <property type="entry name" value="EFh"/>
    <property type="match status" value="1"/>
</dbReference>
<dbReference type="GO" id="GO:0005509">
    <property type="term" value="F:calcium ion binding"/>
    <property type="evidence" value="ECO:0007669"/>
    <property type="project" value="InterPro"/>
</dbReference>
<evidence type="ECO:0000256" key="2">
    <source>
        <dbReference type="ARBA" id="ARBA00022837"/>
    </source>
</evidence>
<dbReference type="SUPFAM" id="SSF47473">
    <property type="entry name" value="EF-hand"/>
    <property type="match status" value="1"/>
</dbReference>
<gene>
    <name evidence="5" type="ORF">CYMTET_56032</name>
</gene>
<dbReference type="InterPro" id="IPR018247">
    <property type="entry name" value="EF_Hand_1_Ca_BS"/>
</dbReference>
<dbReference type="EMBL" id="LGRX02035651">
    <property type="protein sequence ID" value="KAK3233675.1"/>
    <property type="molecule type" value="Genomic_DNA"/>
</dbReference>
<dbReference type="PROSITE" id="PS00018">
    <property type="entry name" value="EF_HAND_1"/>
    <property type="match status" value="4"/>
</dbReference>